<proteinExistence type="predicted"/>
<name>A0AC11DH28_SHEEP</name>
<reference evidence="1" key="1">
    <citation type="submission" date="2020-11" db="EMBL/GenBank/DDBJ databases">
        <authorList>
            <person name="Davenport K.M."/>
            <person name="Bickhart D.M."/>
            <person name="Smith T.P.L."/>
            <person name="Murdoch B.M."/>
            <person name="Rosen B.D."/>
        </authorList>
    </citation>
    <scope>NUCLEOTIDE SEQUENCE [LARGE SCALE GENOMIC DNA]</scope>
    <source>
        <strain evidence="1">OAR_USU_Benz2616</strain>
    </source>
</reference>
<gene>
    <name evidence="1" type="primary">CLBA1</name>
</gene>
<reference evidence="1" key="3">
    <citation type="submission" date="2025-09" db="UniProtKB">
        <authorList>
            <consortium name="Ensembl"/>
        </authorList>
    </citation>
    <scope>IDENTIFICATION</scope>
</reference>
<reference evidence="1" key="2">
    <citation type="submission" date="2025-08" db="UniProtKB">
        <authorList>
            <consortium name="Ensembl"/>
        </authorList>
    </citation>
    <scope>IDENTIFICATION</scope>
</reference>
<organism evidence="1">
    <name type="scientific">Ovis aries</name>
    <name type="common">Sheep</name>
    <dbReference type="NCBI Taxonomy" id="9940"/>
    <lineage>
        <taxon>Eukaryota</taxon>
        <taxon>Metazoa</taxon>
        <taxon>Chordata</taxon>
        <taxon>Craniata</taxon>
        <taxon>Vertebrata</taxon>
        <taxon>Euteleostomi</taxon>
        <taxon>Mammalia</taxon>
        <taxon>Eutheria</taxon>
        <taxon>Laurasiatheria</taxon>
        <taxon>Artiodactyla</taxon>
        <taxon>Ruminantia</taxon>
        <taxon>Pecora</taxon>
        <taxon>Bovidae</taxon>
        <taxon>Caprinae</taxon>
        <taxon>Ovis</taxon>
    </lineage>
</organism>
<protein>
    <submittedName>
        <fullName evidence="1">Uncharacterized protein</fullName>
    </submittedName>
</protein>
<accession>A0AC11DH28</accession>
<sequence>DAGSGTGARRCRATGRRRPRDPRHPCCAGWPRRRGSRGHAPVLDRSPRRAEEESGQRLRSLFLDDQAVCVPSTATVDSHQAICTPEEAVGSCWAVGEQVSKDIGAPGRQSGDAEERARRRSALPPPDREARISGVSCEGLSTSTTRGPEPGEHSGAWGEFEVFQESSASSEQFCQSFELQERPAASQPRRTASAQKERGSSQPHQGGVTETSATATPEPVISCDRVLRSAFQEVPVPQAAEGIASLDHFLETRDGENSGLESTHKLCSESRRLWRALHNTGDTATSRCIWNESHSRENFLPVLGVDAAQKSLSGSPGRTLGEPGFHEPEELGFRLQHCRALIQTRLSGTPAGGQGSLITYSLFLKTPVHGNGQYITTPRKKIFSPRNLKLTLFNSDIC</sequence>
<evidence type="ECO:0000313" key="1">
    <source>
        <dbReference type="Ensembl" id="ENSOARP00020043385.1"/>
    </source>
</evidence>
<dbReference type="Ensembl" id="ENSOART00020081750.1">
    <property type="protein sequence ID" value="ENSOARP00020043385.1"/>
    <property type="gene ID" value="ENSOARG00020020019.2"/>
</dbReference>